<dbReference type="KEGG" id="anp:FK178_02365"/>
<protein>
    <recommendedName>
        <fullName evidence="1">ABM domain-containing protein</fullName>
    </recommendedName>
</protein>
<proteinExistence type="predicted"/>
<accession>A0A5B8YHW9</accession>
<dbReference type="InterPro" id="IPR007138">
    <property type="entry name" value="ABM_dom"/>
</dbReference>
<dbReference type="AlphaFoldDB" id="A0A5B8YHW9"/>
<dbReference type="Proteomes" id="UP000321954">
    <property type="component" value="Chromosome"/>
</dbReference>
<evidence type="ECO:0000313" key="2">
    <source>
        <dbReference type="EMBL" id="QED36628.1"/>
    </source>
</evidence>
<dbReference type="PROSITE" id="PS51725">
    <property type="entry name" value="ABM"/>
    <property type="match status" value="1"/>
</dbReference>
<organism evidence="2 3">
    <name type="scientific">Antarcticibacterium arcticum</name>
    <dbReference type="NCBI Taxonomy" id="2585771"/>
    <lineage>
        <taxon>Bacteria</taxon>
        <taxon>Pseudomonadati</taxon>
        <taxon>Bacteroidota</taxon>
        <taxon>Flavobacteriia</taxon>
        <taxon>Flavobacteriales</taxon>
        <taxon>Flavobacteriaceae</taxon>
        <taxon>Antarcticibacterium</taxon>
    </lineage>
</organism>
<keyword evidence="3" id="KW-1185">Reference proteome</keyword>
<dbReference type="OrthoDB" id="678044at2"/>
<gene>
    <name evidence="2" type="ORF">FK178_02365</name>
</gene>
<dbReference type="Gene3D" id="3.30.70.100">
    <property type="match status" value="1"/>
</dbReference>
<dbReference type="InterPro" id="IPR011008">
    <property type="entry name" value="Dimeric_a/b-barrel"/>
</dbReference>
<reference evidence="2 3" key="1">
    <citation type="submission" date="2019-08" db="EMBL/GenBank/DDBJ databases">
        <title>Antarcticibacterium arcticum sp. nov., a bacterium isolated from marine sediment of the Canadian Beaufort Sea.</title>
        <authorList>
            <person name="Lee Y.M."/>
            <person name="Baek K."/>
            <person name="Lee D.-H."/>
            <person name="Shin S.C."/>
            <person name="Jin Y.K."/>
            <person name="Park Y."/>
        </authorList>
    </citation>
    <scope>NUCLEOTIDE SEQUENCE [LARGE SCALE GENOMIC DNA]</scope>
    <source>
        <strain evidence="2 3">PAMC 28998</strain>
    </source>
</reference>
<evidence type="ECO:0000313" key="3">
    <source>
        <dbReference type="Proteomes" id="UP000321954"/>
    </source>
</evidence>
<dbReference type="Pfam" id="PF03992">
    <property type="entry name" value="ABM"/>
    <property type="match status" value="1"/>
</dbReference>
<dbReference type="EMBL" id="CP042476">
    <property type="protein sequence ID" value="QED36628.1"/>
    <property type="molecule type" value="Genomic_DNA"/>
</dbReference>
<dbReference type="SUPFAM" id="SSF54909">
    <property type="entry name" value="Dimeric alpha+beta barrel"/>
    <property type="match status" value="1"/>
</dbReference>
<evidence type="ECO:0000259" key="1">
    <source>
        <dbReference type="PROSITE" id="PS51725"/>
    </source>
</evidence>
<dbReference type="RefSeq" id="WP_146830627.1">
    <property type="nucleotide sequence ID" value="NZ_CP042476.1"/>
</dbReference>
<name>A0A5B8YHW9_9FLAO</name>
<sequence>MVVIVKYKILPGKNDVAIAALTSLIEIVLEEPYFISIKMNVDLNDPENILLYEEWKDGNYYNGEHKNTPHLIEFMRTSREFLSGAPEITQWETIKTFTA</sequence>
<feature type="domain" description="ABM" evidence="1">
    <location>
        <begin position="1"/>
        <end position="90"/>
    </location>
</feature>